<dbReference type="InterPro" id="IPR058624">
    <property type="entry name" value="MdtA-like_HH"/>
</dbReference>
<feature type="domain" description="YknX-like C-terminal permuted SH3-like" evidence="10">
    <location>
        <begin position="321"/>
        <end position="387"/>
    </location>
</feature>
<dbReference type="PANTHER" id="PTHR30469:SF12">
    <property type="entry name" value="MULTIDRUG RESISTANCE PROTEIN MDTA"/>
    <property type="match status" value="1"/>
</dbReference>
<feature type="domain" description="Multidrug resistance protein MdtA-like beta-barrel" evidence="9">
    <location>
        <begin position="232"/>
        <end position="314"/>
    </location>
</feature>
<dbReference type="PATRIC" id="fig|28084.5.peg.2088"/>
<evidence type="ECO:0000256" key="1">
    <source>
        <dbReference type="ARBA" id="ARBA00004236"/>
    </source>
</evidence>
<evidence type="ECO:0000313" key="12">
    <source>
        <dbReference type="EMBL" id="VEB38221.1"/>
    </source>
</evidence>
<dbReference type="Gene3D" id="1.10.287.470">
    <property type="entry name" value="Helix hairpin bin"/>
    <property type="match status" value="1"/>
</dbReference>
<dbReference type="AlphaFoldDB" id="A0A0W0S8M8"/>
<keyword evidence="6" id="KW-0812">Transmembrane</keyword>
<evidence type="ECO:0000256" key="5">
    <source>
        <dbReference type="ARBA" id="ARBA00023136"/>
    </source>
</evidence>
<dbReference type="Gene3D" id="2.40.50.100">
    <property type="match status" value="1"/>
</dbReference>
<comment type="subcellular location">
    <subcellularLocation>
        <location evidence="1">Cell membrane</location>
    </subcellularLocation>
</comment>
<dbReference type="Gene3D" id="2.40.420.20">
    <property type="match status" value="1"/>
</dbReference>
<proteinExistence type="inferred from homology"/>
<keyword evidence="4" id="KW-0997">Cell inner membrane</keyword>
<gene>
    <name evidence="11" type="primary">mdtA</name>
    <name evidence="11" type="ORF">Lche_1923</name>
    <name evidence="12" type="ORF">NCTC11976_02624</name>
</gene>
<feature type="domain" description="Multidrug resistance protein MdtA-like alpha-helical hairpin" evidence="7">
    <location>
        <begin position="126"/>
        <end position="194"/>
    </location>
</feature>
<evidence type="ECO:0000256" key="2">
    <source>
        <dbReference type="ARBA" id="ARBA00009477"/>
    </source>
</evidence>
<dbReference type="Proteomes" id="UP000277577">
    <property type="component" value="Chromosome"/>
</dbReference>
<evidence type="ECO:0000256" key="6">
    <source>
        <dbReference type="SAM" id="Phobius"/>
    </source>
</evidence>
<dbReference type="EMBL" id="LR134173">
    <property type="protein sequence ID" value="VEB38221.1"/>
    <property type="molecule type" value="Genomic_DNA"/>
</dbReference>
<reference evidence="12 14" key="2">
    <citation type="submission" date="2018-12" db="EMBL/GenBank/DDBJ databases">
        <authorList>
            <consortium name="Pathogen Informatics"/>
        </authorList>
    </citation>
    <scope>NUCLEOTIDE SEQUENCE [LARGE SCALE GENOMIC DNA]</scope>
    <source>
        <strain evidence="12 14">NCTC11976</strain>
    </source>
</reference>
<evidence type="ECO:0000259" key="10">
    <source>
        <dbReference type="Pfam" id="PF25989"/>
    </source>
</evidence>
<evidence type="ECO:0000313" key="11">
    <source>
        <dbReference type="EMBL" id="KTC79903.1"/>
    </source>
</evidence>
<name>A0A0W0S8M8_9GAMM</name>
<feature type="transmembrane region" description="Helical" evidence="6">
    <location>
        <begin position="27"/>
        <end position="46"/>
    </location>
</feature>
<organism evidence="11 13">
    <name type="scientific">Legionella cherrii</name>
    <dbReference type="NCBI Taxonomy" id="28084"/>
    <lineage>
        <taxon>Bacteria</taxon>
        <taxon>Pseudomonadati</taxon>
        <taxon>Pseudomonadota</taxon>
        <taxon>Gammaproteobacteria</taxon>
        <taxon>Legionellales</taxon>
        <taxon>Legionellaceae</taxon>
        <taxon>Legionella</taxon>
    </lineage>
</organism>
<evidence type="ECO:0000256" key="3">
    <source>
        <dbReference type="ARBA" id="ARBA00022475"/>
    </source>
</evidence>
<keyword evidence="14" id="KW-1185">Reference proteome</keyword>
<dbReference type="InterPro" id="IPR058625">
    <property type="entry name" value="MdtA-like_BSH"/>
</dbReference>
<evidence type="ECO:0000259" key="8">
    <source>
        <dbReference type="Pfam" id="PF25917"/>
    </source>
</evidence>
<reference evidence="11 13" key="1">
    <citation type="submission" date="2015-11" db="EMBL/GenBank/DDBJ databases">
        <title>Genomic analysis of 38 Legionella species identifies large and diverse effector repertoires.</title>
        <authorList>
            <person name="Burstein D."/>
            <person name="Amaro F."/>
            <person name="Zusman T."/>
            <person name="Lifshitz Z."/>
            <person name="Cohen O."/>
            <person name="Gilbert J.A."/>
            <person name="Pupko T."/>
            <person name="Shuman H.A."/>
            <person name="Segal G."/>
        </authorList>
    </citation>
    <scope>NUCLEOTIDE SEQUENCE [LARGE SCALE GENOMIC DNA]</scope>
    <source>
        <strain evidence="11 13">ORW</strain>
    </source>
</reference>
<dbReference type="RefSeq" id="WP_081776847.1">
    <property type="nucleotide sequence ID" value="NZ_CAAAIT010000001.1"/>
</dbReference>
<dbReference type="Proteomes" id="UP000054921">
    <property type="component" value="Unassembled WGS sequence"/>
</dbReference>
<feature type="domain" description="Multidrug resistance protein MdtA-like barrel-sandwich hybrid" evidence="8">
    <location>
        <begin position="86"/>
        <end position="228"/>
    </location>
</feature>
<dbReference type="Pfam" id="PF25944">
    <property type="entry name" value="Beta-barrel_RND"/>
    <property type="match status" value="1"/>
</dbReference>
<evidence type="ECO:0000259" key="9">
    <source>
        <dbReference type="Pfam" id="PF25944"/>
    </source>
</evidence>
<keyword evidence="6" id="KW-1133">Transmembrane helix</keyword>
<dbReference type="PANTHER" id="PTHR30469">
    <property type="entry name" value="MULTIDRUG RESISTANCE PROTEIN MDTA"/>
    <property type="match status" value="1"/>
</dbReference>
<dbReference type="Pfam" id="PF25989">
    <property type="entry name" value="YknX_C"/>
    <property type="match status" value="1"/>
</dbReference>
<dbReference type="GO" id="GO:1990281">
    <property type="term" value="C:efflux pump complex"/>
    <property type="evidence" value="ECO:0007669"/>
    <property type="project" value="TreeGrafter"/>
</dbReference>
<dbReference type="GO" id="GO:0015562">
    <property type="term" value="F:efflux transmembrane transporter activity"/>
    <property type="evidence" value="ECO:0007669"/>
    <property type="project" value="TreeGrafter"/>
</dbReference>
<evidence type="ECO:0000259" key="7">
    <source>
        <dbReference type="Pfam" id="PF25876"/>
    </source>
</evidence>
<sequence length="459" mass="50659">MEEKKSPTKHNQMVISRRWQERVSAENFLGLVILCITLVAALWLYIATKKSKNTAPKPIPVVAGISSIRDVPIYAPALGTVTPVYTVTVQTQINGLLMKVLFKEGQLVKKGELLAQIDQRPYEALLTQYEGDLKRDSALLANARIDLKRYQKLWKEDSISQQTLATQQSLVEQYEGNVKTDLGLIQSTKINLIYCNITSPTDGRIGLRLVDPGNFVQTSNTQGIAVITTHNPITVIFPVAEDYVPQIAPQAYAGKEMQVKVYDRQQKNLLGIGKLLALDNQISTNTGTVRLRAIFNNEKNKLFPNQFVNVKILIETLKQATVVPTAAIQHATTKDFIYVIHANNTVTAQTVVMGPTSGDYTVIKSGVLPGQKVVVNGADKLMDGSAVFVQNQHSSKPVQKAANKPLSKFASERPLGGAKHITGMYTLVHEDSSTVSKTQWSSAIEIRKRPNESITRNIT</sequence>
<dbReference type="SUPFAM" id="SSF111369">
    <property type="entry name" value="HlyD-like secretion proteins"/>
    <property type="match status" value="1"/>
</dbReference>
<dbReference type="InterPro" id="IPR058637">
    <property type="entry name" value="YknX-like_C"/>
</dbReference>
<dbReference type="Pfam" id="PF25876">
    <property type="entry name" value="HH_MFP_RND"/>
    <property type="match status" value="1"/>
</dbReference>
<evidence type="ECO:0000313" key="13">
    <source>
        <dbReference type="Proteomes" id="UP000054921"/>
    </source>
</evidence>
<evidence type="ECO:0000313" key="14">
    <source>
        <dbReference type="Proteomes" id="UP000277577"/>
    </source>
</evidence>
<comment type="similarity">
    <text evidence="2">Belongs to the membrane fusion protein (MFP) (TC 8.A.1) family.</text>
</comment>
<keyword evidence="5 6" id="KW-0472">Membrane</keyword>
<dbReference type="Pfam" id="PF25917">
    <property type="entry name" value="BSH_RND"/>
    <property type="match status" value="1"/>
</dbReference>
<dbReference type="NCBIfam" id="TIGR01730">
    <property type="entry name" value="RND_mfp"/>
    <property type="match status" value="1"/>
</dbReference>
<protein>
    <submittedName>
        <fullName evidence="11">Multidrug efflux system, subunit A</fullName>
    </submittedName>
</protein>
<dbReference type="STRING" id="28084.Lche_1923"/>
<dbReference type="EMBL" id="LNXW01000013">
    <property type="protein sequence ID" value="KTC79903.1"/>
    <property type="molecule type" value="Genomic_DNA"/>
</dbReference>
<dbReference type="InterPro" id="IPR058626">
    <property type="entry name" value="MdtA-like_b-barrel"/>
</dbReference>
<dbReference type="InterPro" id="IPR006143">
    <property type="entry name" value="RND_pump_MFP"/>
</dbReference>
<accession>A0A0W0S8M8</accession>
<dbReference type="OrthoDB" id="9783047at2"/>
<keyword evidence="3" id="KW-1003">Cell membrane</keyword>
<dbReference type="Gene3D" id="2.40.30.170">
    <property type="match status" value="1"/>
</dbReference>
<evidence type="ECO:0000256" key="4">
    <source>
        <dbReference type="ARBA" id="ARBA00022519"/>
    </source>
</evidence>